<dbReference type="SUPFAM" id="SSF46785">
    <property type="entry name" value="Winged helix' DNA-binding domain"/>
    <property type="match status" value="1"/>
</dbReference>
<dbReference type="PROSITE" id="PS50949">
    <property type="entry name" value="HTH_GNTR"/>
    <property type="match status" value="1"/>
</dbReference>
<comment type="caution">
    <text evidence="5">The sequence shown here is derived from an EMBL/GenBank/DDBJ whole genome shotgun (WGS) entry which is preliminary data.</text>
</comment>
<evidence type="ECO:0000313" key="6">
    <source>
        <dbReference type="Proteomes" id="UP000016033"/>
    </source>
</evidence>
<dbReference type="SMART" id="SM00345">
    <property type="entry name" value="HTH_GNTR"/>
    <property type="match status" value="1"/>
</dbReference>
<gene>
    <name evidence="5" type="ORF">L687_07065</name>
</gene>
<dbReference type="Pfam" id="PF00392">
    <property type="entry name" value="GntR"/>
    <property type="match status" value="1"/>
</dbReference>
<dbReference type="InterPro" id="IPR036388">
    <property type="entry name" value="WH-like_DNA-bd_sf"/>
</dbReference>
<proteinExistence type="predicted"/>
<feature type="domain" description="HTH gntR-type" evidence="4">
    <location>
        <begin position="2"/>
        <end position="69"/>
    </location>
</feature>
<dbReference type="PANTHER" id="PTHR43537:SF24">
    <property type="entry name" value="GLUCONATE OPERON TRANSCRIPTIONAL REPRESSOR"/>
    <property type="match status" value="1"/>
</dbReference>
<evidence type="ECO:0000256" key="2">
    <source>
        <dbReference type="ARBA" id="ARBA00023125"/>
    </source>
</evidence>
<dbReference type="GO" id="GO:0003700">
    <property type="term" value="F:DNA-binding transcription factor activity"/>
    <property type="evidence" value="ECO:0007669"/>
    <property type="project" value="InterPro"/>
</dbReference>
<dbReference type="EMBL" id="ATAO01000228">
    <property type="protein sequence ID" value="EQM73029.1"/>
    <property type="molecule type" value="Genomic_DNA"/>
</dbReference>
<evidence type="ECO:0000256" key="3">
    <source>
        <dbReference type="ARBA" id="ARBA00023163"/>
    </source>
</evidence>
<evidence type="ECO:0000256" key="1">
    <source>
        <dbReference type="ARBA" id="ARBA00023015"/>
    </source>
</evidence>
<accession>T5KB07</accession>
<dbReference type="InterPro" id="IPR000524">
    <property type="entry name" value="Tscrpt_reg_HTH_GntR"/>
</dbReference>
<sequence>MATRLESVVEALTRKMETGELPPGAALTVSTLAKELDVATNTVREAISILTVQHLVEARAHKSSVVATPTRAWLAAVVAECSGLSTLAATLGIARATPSERRAFRVAAEQAITAWRAQSVDHRVASGLTWNLFQILASYSRSQYLEAMHAAKRPALVLGFTHLGRERNAAMVTGAVAELLEAVDDGAAHEGAEIVGDLYVYVLDDLILN</sequence>
<dbReference type="InterPro" id="IPR036390">
    <property type="entry name" value="WH_DNA-bd_sf"/>
</dbReference>
<organism evidence="5 6">
    <name type="scientific">Microbacterium maritypicum MF109</name>
    <dbReference type="NCBI Taxonomy" id="1333857"/>
    <lineage>
        <taxon>Bacteria</taxon>
        <taxon>Bacillati</taxon>
        <taxon>Actinomycetota</taxon>
        <taxon>Actinomycetes</taxon>
        <taxon>Micrococcales</taxon>
        <taxon>Microbacteriaceae</taxon>
        <taxon>Microbacterium</taxon>
    </lineage>
</organism>
<evidence type="ECO:0000259" key="4">
    <source>
        <dbReference type="PROSITE" id="PS50949"/>
    </source>
</evidence>
<reference evidence="5 6" key="1">
    <citation type="journal article" date="2013" name="Genome Announc.">
        <title>Whole-genome sequences of five oyster-associated bacteria show potential for crude oil hydrocarbon degradation.</title>
        <authorList>
            <person name="Chauhan A."/>
            <person name="Green S."/>
            <person name="Pathak A."/>
            <person name="Thomas J."/>
            <person name="Venkatramanan R."/>
        </authorList>
    </citation>
    <scope>NUCLEOTIDE SEQUENCE [LARGE SCALE GENOMIC DNA]</scope>
    <source>
        <strain evidence="5 6">MF109</strain>
    </source>
</reference>
<evidence type="ECO:0000313" key="5">
    <source>
        <dbReference type="EMBL" id="EQM73029.1"/>
    </source>
</evidence>
<dbReference type="PATRIC" id="fig|1333857.3.peg.3433"/>
<keyword evidence="3" id="KW-0804">Transcription</keyword>
<dbReference type="Proteomes" id="UP000016033">
    <property type="component" value="Unassembled WGS sequence"/>
</dbReference>
<name>T5KB07_MICMQ</name>
<dbReference type="PANTHER" id="PTHR43537">
    <property type="entry name" value="TRANSCRIPTIONAL REGULATOR, GNTR FAMILY"/>
    <property type="match status" value="1"/>
</dbReference>
<dbReference type="AlphaFoldDB" id="T5KB07"/>
<dbReference type="GO" id="GO:0003677">
    <property type="term" value="F:DNA binding"/>
    <property type="evidence" value="ECO:0007669"/>
    <property type="project" value="UniProtKB-KW"/>
</dbReference>
<dbReference type="Gene3D" id="1.10.10.10">
    <property type="entry name" value="Winged helix-like DNA-binding domain superfamily/Winged helix DNA-binding domain"/>
    <property type="match status" value="1"/>
</dbReference>
<keyword evidence="2" id="KW-0238">DNA-binding</keyword>
<protein>
    <recommendedName>
        <fullName evidence="4">HTH gntR-type domain-containing protein</fullName>
    </recommendedName>
</protein>
<keyword evidence="1" id="KW-0805">Transcription regulation</keyword>